<sequence length="747" mass="84526">MIKDNDLSSDNTPPGRSFLDATREFAGLSIRHWLGLVALSGVVLGLVLIILERDSREMEALHAASTRDLITSERRLQASLLVEQTLGVIASRHRDYEHRLQRLMMTTMRAPFLGITHLTGRDRSYISTELLRQFPDLRINPDWIDIVQLPSNLYPEWWSTELNLRLHTSNDSPHFLRGTDAGLIFAIPSQQGLGKDGEVRRPRNTASTIWTLIHIDPQMVAFLVANELRQSLHASLDKGESRYVWINEILDPTGGPGYARRLIHPLLPGTEGTLLSTEHRDSSGRQPYKTELEGVLQGSGIFFDYRFPRSRGGPEEDKTTYAALYPPFQWIVASGVYMGDINNAALTAHADIMQEKSRLERWHLLLTLGACLLLFLAIGHALFRQSRTRQRQMRQRMGRLENELEQRGEDRLINTLQMIRNERCPQREGNDLIVAEYVTAIARELGLEEAQISALERTAMLHDMGRLTLPDTLLKPMAQLQFDQQQLLRQQADIGSRVLREALNAPLEASLLSESQHYMPYRQTDSEAALLSRSASPAILALVVQVLELVRYSGLTQAEAISEIEHCAYQPFAPDILQAARRVLTRKPIPRAEPRSAIPGPRQIERHADQWRDQTTGCFNRALLETLLAGLLHEGHVTVQGITLHHLQLVGTQSPLTTDRQFGPHLNACLYPLKVFHLAPGHFVVLEDETEEASNVPVLTPATQQQLRNVLRTFETDAELVTRQRLLSGDESLKDWRHHIDQLIADD</sequence>
<dbReference type="CDD" id="cd00077">
    <property type="entry name" value="HDc"/>
    <property type="match status" value="1"/>
</dbReference>
<evidence type="ECO:0000313" key="3">
    <source>
        <dbReference type="EMBL" id="MEL0615446.1"/>
    </source>
</evidence>
<feature type="transmembrane region" description="Helical" evidence="1">
    <location>
        <begin position="362"/>
        <end position="383"/>
    </location>
</feature>
<dbReference type="Proteomes" id="UP001378242">
    <property type="component" value="Unassembled WGS sequence"/>
</dbReference>
<dbReference type="EMBL" id="JBAKAP010000001">
    <property type="protein sequence ID" value="MEL0615446.1"/>
    <property type="molecule type" value="Genomic_DNA"/>
</dbReference>
<dbReference type="InterPro" id="IPR037522">
    <property type="entry name" value="HD_GYP_dom"/>
</dbReference>
<dbReference type="SUPFAM" id="SSF109604">
    <property type="entry name" value="HD-domain/PDEase-like"/>
    <property type="match status" value="1"/>
</dbReference>
<dbReference type="InterPro" id="IPR003607">
    <property type="entry name" value="HD/PDEase_dom"/>
</dbReference>
<evidence type="ECO:0000259" key="2">
    <source>
        <dbReference type="PROSITE" id="PS51832"/>
    </source>
</evidence>
<name>A0ABU9GBJ7_COBMA</name>
<keyword evidence="1" id="KW-0812">Transmembrane</keyword>
<comment type="caution">
    <text evidence="3">The sequence shown here is derived from an EMBL/GenBank/DDBJ whole genome shotgun (WGS) entry which is preliminary data.</text>
</comment>
<dbReference type="RefSeq" id="WP_341541665.1">
    <property type="nucleotide sequence ID" value="NZ_JBAKAP010000001.1"/>
</dbReference>
<organism evidence="3 4">
    <name type="scientific">Cobetia marina</name>
    <name type="common">Deleya marina</name>
    <dbReference type="NCBI Taxonomy" id="28258"/>
    <lineage>
        <taxon>Bacteria</taxon>
        <taxon>Pseudomonadati</taxon>
        <taxon>Pseudomonadota</taxon>
        <taxon>Gammaproteobacteria</taxon>
        <taxon>Oceanospirillales</taxon>
        <taxon>Halomonadaceae</taxon>
        <taxon>Cobetia</taxon>
    </lineage>
</organism>
<gene>
    <name evidence="3" type="ORF">V6243_01290</name>
</gene>
<keyword evidence="1" id="KW-0472">Membrane</keyword>
<proteinExistence type="predicted"/>
<evidence type="ECO:0000313" key="4">
    <source>
        <dbReference type="Proteomes" id="UP001378242"/>
    </source>
</evidence>
<dbReference type="Gene3D" id="3.30.450.20">
    <property type="entry name" value="PAS domain"/>
    <property type="match status" value="1"/>
</dbReference>
<evidence type="ECO:0000256" key="1">
    <source>
        <dbReference type="SAM" id="Phobius"/>
    </source>
</evidence>
<accession>A0ABU9GBJ7</accession>
<dbReference type="InterPro" id="IPR004010">
    <property type="entry name" value="Double_Cache_2"/>
</dbReference>
<keyword evidence="4" id="KW-1185">Reference proteome</keyword>
<reference evidence="3 4" key="1">
    <citation type="submission" date="2024-02" db="EMBL/GenBank/DDBJ databases">
        <title>Bacteria isolated from the canopy kelp, Nereocystis luetkeana.</title>
        <authorList>
            <person name="Pfister C.A."/>
            <person name="Younker I.T."/>
            <person name="Light S.H."/>
        </authorList>
    </citation>
    <scope>NUCLEOTIDE SEQUENCE [LARGE SCALE GENOMIC DNA]</scope>
    <source>
        <strain evidence="3 4">TI.5.07</strain>
    </source>
</reference>
<dbReference type="Gene3D" id="1.10.3210.10">
    <property type="entry name" value="Hypothetical protein af1432"/>
    <property type="match status" value="1"/>
</dbReference>
<dbReference type="PANTHER" id="PTHR45228:SF1">
    <property type="entry name" value="CYCLIC DI-GMP PHOSPHODIESTERASE TM_0186"/>
    <property type="match status" value="1"/>
</dbReference>
<dbReference type="Pfam" id="PF08269">
    <property type="entry name" value="dCache_2"/>
    <property type="match status" value="1"/>
</dbReference>
<dbReference type="PROSITE" id="PS51832">
    <property type="entry name" value="HD_GYP"/>
    <property type="match status" value="1"/>
</dbReference>
<feature type="domain" description="HD-GYP" evidence="2">
    <location>
        <begin position="405"/>
        <end position="518"/>
    </location>
</feature>
<protein>
    <submittedName>
        <fullName evidence="3">Cache domain-containing protein</fullName>
    </submittedName>
</protein>
<dbReference type="InterPro" id="IPR052020">
    <property type="entry name" value="Cyclic_di-GMP/3'3'-cGAMP_PDE"/>
</dbReference>
<dbReference type="PANTHER" id="PTHR45228">
    <property type="entry name" value="CYCLIC DI-GMP PHOSPHODIESTERASE TM_0186-RELATED"/>
    <property type="match status" value="1"/>
</dbReference>
<keyword evidence="1" id="KW-1133">Transmembrane helix</keyword>
<feature type="transmembrane region" description="Helical" evidence="1">
    <location>
        <begin position="33"/>
        <end position="51"/>
    </location>
</feature>